<evidence type="ECO:0000313" key="11">
    <source>
        <dbReference type="EMBL" id="KAK7367425.1"/>
    </source>
</evidence>
<dbReference type="Gene3D" id="1.20.1250.20">
    <property type="entry name" value="MFS general substrate transporter like domains"/>
    <property type="match status" value="1"/>
</dbReference>
<feature type="transmembrane region" description="Helical" evidence="9">
    <location>
        <begin position="55"/>
        <end position="75"/>
    </location>
</feature>
<dbReference type="InterPro" id="IPR020846">
    <property type="entry name" value="MFS_dom"/>
</dbReference>
<dbReference type="GO" id="GO:0016020">
    <property type="term" value="C:membrane"/>
    <property type="evidence" value="ECO:0007669"/>
    <property type="project" value="UniProtKB-SubCell"/>
</dbReference>
<evidence type="ECO:0000256" key="6">
    <source>
        <dbReference type="ARBA" id="ARBA00022847"/>
    </source>
</evidence>
<dbReference type="InterPro" id="IPR005828">
    <property type="entry name" value="MFS_sugar_transport-like"/>
</dbReference>
<dbReference type="Pfam" id="PF04788">
    <property type="entry name" value="DUF620"/>
    <property type="match status" value="1"/>
</dbReference>
<accession>A0AAN9N665</accession>
<gene>
    <name evidence="11" type="ORF">VNO80_09437</name>
</gene>
<dbReference type="NCBIfam" id="TIGR00879">
    <property type="entry name" value="SP"/>
    <property type="match status" value="1"/>
</dbReference>
<proteinExistence type="inferred from homology"/>
<dbReference type="PANTHER" id="PTHR31300">
    <property type="entry name" value="LIPASE"/>
    <property type="match status" value="1"/>
</dbReference>
<dbReference type="PRINTS" id="PR00171">
    <property type="entry name" value="SUGRTRNSPORT"/>
</dbReference>
<dbReference type="FunFam" id="1.20.1250.20:FF:000025">
    <property type="entry name" value="probable polyol transporter 4"/>
    <property type="match status" value="1"/>
</dbReference>
<reference evidence="11 12" key="1">
    <citation type="submission" date="2024-01" db="EMBL/GenBank/DDBJ databases">
        <title>The genomes of 5 underutilized Papilionoideae crops provide insights into root nodulation and disease resistanc.</title>
        <authorList>
            <person name="Jiang F."/>
        </authorList>
    </citation>
    <scope>NUCLEOTIDE SEQUENCE [LARGE SCALE GENOMIC DNA]</scope>
    <source>
        <strain evidence="11">JINMINGXINNONG_FW02</strain>
        <tissue evidence="11">Leaves</tissue>
    </source>
</reference>
<evidence type="ECO:0000256" key="3">
    <source>
        <dbReference type="ARBA" id="ARBA00022448"/>
    </source>
</evidence>
<name>A0AAN9N665_PHACN</name>
<evidence type="ECO:0000256" key="4">
    <source>
        <dbReference type="ARBA" id="ARBA00022597"/>
    </source>
</evidence>
<evidence type="ECO:0000256" key="5">
    <source>
        <dbReference type="ARBA" id="ARBA00022692"/>
    </source>
</evidence>
<dbReference type="Pfam" id="PF00083">
    <property type="entry name" value="Sugar_tr"/>
    <property type="match status" value="1"/>
</dbReference>
<dbReference type="PROSITE" id="PS00216">
    <property type="entry name" value="SUGAR_TRANSPORT_1"/>
    <property type="match status" value="1"/>
</dbReference>
<dbReference type="SUPFAM" id="SSF103473">
    <property type="entry name" value="MFS general substrate transporter"/>
    <property type="match status" value="1"/>
</dbReference>
<dbReference type="AlphaFoldDB" id="A0AAN9N665"/>
<dbReference type="InterPro" id="IPR003663">
    <property type="entry name" value="Sugar/inositol_transpt"/>
</dbReference>
<dbReference type="EMBL" id="JAYMYR010000004">
    <property type="protein sequence ID" value="KAK7367425.1"/>
    <property type="molecule type" value="Genomic_DNA"/>
</dbReference>
<evidence type="ECO:0000256" key="2">
    <source>
        <dbReference type="ARBA" id="ARBA00010992"/>
    </source>
</evidence>
<feature type="transmembrane region" description="Helical" evidence="9">
    <location>
        <begin position="140"/>
        <end position="159"/>
    </location>
</feature>
<keyword evidence="6" id="KW-0769">Symport</keyword>
<evidence type="ECO:0000259" key="10">
    <source>
        <dbReference type="PROSITE" id="PS50850"/>
    </source>
</evidence>
<dbReference type="PROSITE" id="PS00217">
    <property type="entry name" value="SUGAR_TRANSPORT_2"/>
    <property type="match status" value="1"/>
</dbReference>
<feature type="transmembrane region" description="Helical" evidence="9">
    <location>
        <begin position="309"/>
        <end position="332"/>
    </location>
</feature>
<dbReference type="InterPro" id="IPR044776">
    <property type="entry name" value="PLT1-6"/>
</dbReference>
<dbReference type="PANTHER" id="PTHR31300:SF9">
    <property type="entry name" value="SPINDLE ASSEMBLY ABNORMAL PROTEIN (DUF620)"/>
    <property type="match status" value="1"/>
</dbReference>
<keyword evidence="7 9" id="KW-1133">Transmembrane helix</keyword>
<keyword evidence="5 9" id="KW-0812">Transmembrane</keyword>
<dbReference type="PROSITE" id="PS50850">
    <property type="entry name" value="MFS"/>
    <property type="match status" value="1"/>
</dbReference>
<dbReference type="InterPro" id="IPR036259">
    <property type="entry name" value="MFS_trans_sf"/>
</dbReference>
<feature type="transmembrane region" description="Helical" evidence="9">
    <location>
        <begin position="171"/>
        <end position="193"/>
    </location>
</feature>
<evidence type="ECO:0000256" key="9">
    <source>
        <dbReference type="SAM" id="Phobius"/>
    </source>
</evidence>
<protein>
    <recommendedName>
        <fullName evidence="10">Major facilitator superfamily (MFS) profile domain-containing protein</fullName>
    </recommendedName>
</protein>
<evidence type="ECO:0000256" key="8">
    <source>
        <dbReference type="ARBA" id="ARBA00023136"/>
    </source>
</evidence>
<evidence type="ECO:0000256" key="1">
    <source>
        <dbReference type="ARBA" id="ARBA00004141"/>
    </source>
</evidence>
<organism evidence="11 12">
    <name type="scientific">Phaseolus coccineus</name>
    <name type="common">Scarlet runner bean</name>
    <name type="synonym">Phaseolus multiflorus</name>
    <dbReference type="NCBI Taxonomy" id="3886"/>
    <lineage>
        <taxon>Eukaryota</taxon>
        <taxon>Viridiplantae</taxon>
        <taxon>Streptophyta</taxon>
        <taxon>Embryophyta</taxon>
        <taxon>Tracheophyta</taxon>
        <taxon>Spermatophyta</taxon>
        <taxon>Magnoliopsida</taxon>
        <taxon>eudicotyledons</taxon>
        <taxon>Gunneridae</taxon>
        <taxon>Pentapetalae</taxon>
        <taxon>rosids</taxon>
        <taxon>fabids</taxon>
        <taxon>Fabales</taxon>
        <taxon>Fabaceae</taxon>
        <taxon>Papilionoideae</taxon>
        <taxon>50 kb inversion clade</taxon>
        <taxon>NPAAA clade</taxon>
        <taxon>indigoferoid/millettioid clade</taxon>
        <taxon>Phaseoleae</taxon>
        <taxon>Phaseolus</taxon>
    </lineage>
</organism>
<feature type="transmembrane region" description="Helical" evidence="9">
    <location>
        <begin position="435"/>
        <end position="458"/>
    </location>
</feature>
<feature type="domain" description="Major facilitator superfamily (MFS) profile" evidence="10">
    <location>
        <begin position="17"/>
        <end position="464"/>
    </location>
</feature>
<keyword evidence="12" id="KW-1185">Reference proteome</keyword>
<evidence type="ECO:0000313" key="12">
    <source>
        <dbReference type="Proteomes" id="UP001374584"/>
    </source>
</evidence>
<dbReference type="InterPro" id="IPR006873">
    <property type="entry name" value="DUF620"/>
</dbReference>
<dbReference type="InterPro" id="IPR005829">
    <property type="entry name" value="Sugar_transporter_CS"/>
</dbReference>
<sequence>MEQGSQEGKGSRYATSCAVVTSMISIIFGYDTGVMSGALIFIKEELGISDTQQEVLVGILNICALVGSLIAGRTADYIGRRYTIMAASLLFFAGSVLMGYGPNYAILMVGRSIAGIGVGFALLIAPVYSAEISSSKSRGFLSSLPELCIGIGILLGYVVNYLLGKLTLKLGWRLMLGIAAVPSLALALGILAMPESPRWLVMRGRLEKAKNVLLQVSDTEPEAELRFKDIKSAAGIDENSTEETVTVSQKSSGKGVWKELIVRPSYAVRWMLIAAVGIHFFEHATGIEAVMLYSHRIFKKAGVTSKDKILLTTIGIGITKVCCLIIATFFLDRVGRRRLLLLSTGGMICSLAVLGFSLTMVDKTHEKLLWALSLSIVTTYTYVAFFNMGLGPVTWVYSAEIFPLKLRAQGASIGVAVNRLTNAAISTSFISIYKAITIGGAFFLFAGVSVLAWLFFYFCLPETKGKSLEEMEMLFSEKSTRNTVTTETHSRQNDTSPCPSFDFPPTVTAFLPHDRFLPVFPHHSSNFCSSYCCKPAKTETLFGQTQDQCHLPFAANLQRQRAYSARPKISVASTKTDTHKLMKQAAAKSSLRRLCPNIDREDGLETVLEIPIPEEMFTPMGSNVTLRWQNMLTWMKAQTEDKLATPTVAARLNELRFLLYLVGSPLIPLQVQLGHSVHRPVRDCSIEASTAKYIVQQYIAATGGQPALNAVDSMCVIGQIKIVASDFHQTCESIEVKKSSEEMGGFVLWQKDPDLWCLELVVSGCKVCCGSNGKISWRHSSNQQTPIAKGAPRPLRRFLQGLDPRATANLFLDAACIGEKIINDEECFILKLETSPAIRDAQSGSNFEIIHHTIWGYFSQRSGLLVQFEDSRLLTMRTKEDNDIFWETSLESVIEDYKYVDGINVSHSGKTRVTVSRYGEQSANHKRELEERWKIEEVDFNIWGLSAESFLPPSNLVKT</sequence>
<dbReference type="Proteomes" id="UP001374584">
    <property type="component" value="Unassembled WGS sequence"/>
</dbReference>
<feature type="transmembrane region" description="Helical" evidence="9">
    <location>
        <begin position="339"/>
        <end position="358"/>
    </location>
</feature>
<evidence type="ECO:0000256" key="7">
    <source>
        <dbReference type="ARBA" id="ARBA00022989"/>
    </source>
</evidence>
<feature type="transmembrane region" description="Helical" evidence="9">
    <location>
        <begin position="106"/>
        <end position="128"/>
    </location>
</feature>
<dbReference type="GO" id="GO:0005351">
    <property type="term" value="F:carbohydrate:proton symporter activity"/>
    <property type="evidence" value="ECO:0007669"/>
    <property type="project" value="InterPro"/>
</dbReference>
<keyword evidence="3" id="KW-0813">Transport</keyword>
<feature type="transmembrane region" description="Helical" evidence="9">
    <location>
        <begin position="82"/>
        <end position="100"/>
    </location>
</feature>
<dbReference type="CDD" id="cd17437">
    <property type="entry name" value="MFS_PLT"/>
    <property type="match status" value="1"/>
</dbReference>
<comment type="similarity">
    <text evidence="2">Belongs to the major facilitator superfamily. Sugar transporter (TC 2.A.1.1) family.</text>
</comment>
<feature type="transmembrane region" description="Helical" evidence="9">
    <location>
        <begin position="370"/>
        <end position="397"/>
    </location>
</feature>
<comment type="subcellular location">
    <subcellularLocation>
        <location evidence="1">Membrane</location>
        <topology evidence="1">Multi-pass membrane protein</topology>
    </subcellularLocation>
</comment>
<keyword evidence="4" id="KW-0762">Sugar transport</keyword>
<comment type="caution">
    <text evidence="11">The sequence shown here is derived from an EMBL/GenBank/DDBJ whole genome shotgun (WGS) entry which is preliminary data.</text>
</comment>
<keyword evidence="8 9" id="KW-0472">Membrane</keyword>
<feature type="transmembrane region" description="Helical" evidence="9">
    <location>
        <begin position="12"/>
        <end position="30"/>
    </location>
</feature>